<dbReference type="InterPro" id="IPR010982">
    <property type="entry name" value="Lambda_DNA-bd_dom_sf"/>
</dbReference>
<feature type="region of interest" description="Disordered" evidence="1">
    <location>
        <begin position="205"/>
        <end position="244"/>
    </location>
</feature>
<reference evidence="3 4" key="1">
    <citation type="journal article" date="2020" name="Microb. Ecol.">
        <title>Ecogenomics of the Marine Benthic Filamentous Cyanobacterium Adonisia.</title>
        <authorList>
            <person name="Walter J.M."/>
            <person name="Coutinho F.H."/>
            <person name="Leomil L."/>
            <person name="Hargreaves P.I."/>
            <person name="Campeao M.E."/>
            <person name="Vieira V.V."/>
            <person name="Silva B.S."/>
            <person name="Fistarol G.O."/>
            <person name="Salomon P.S."/>
            <person name="Sawabe T."/>
            <person name="Mino S."/>
            <person name="Hosokawa M."/>
            <person name="Miyashita H."/>
            <person name="Maruyama F."/>
            <person name="van Verk M.C."/>
            <person name="Dutilh B.E."/>
            <person name="Thompson C.C."/>
            <person name="Thompson F.L."/>
        </authorList>
    </citation>
    <scope>NUCLEOTIDE SEQUENCE [LARGE SCALE GENOMIC DNA]</scope>
    <source>
        <strain evidence="3 4">CCMR0082</strain>
    </source>
</reference>
<dbReference type="Pfam" id="PF13464">
    <property type="entry name" value="RodZ_C"/>
    <property type="match status" value="1"/>
</dbReference>
<dbReference type="PANTHER" id="PTHR34475:SF1">
    <property type="entry name" value="CYTOSKELETON PROTEIN RODZ"/>
    <property type="match status" value="1"/>
</dbReference>
<feature type="region of interest" description="Disordered" evidence="1">
    <location>
        <begin position="292"/>
        <end position="312"/>
    </location>
</feature>
<evidence type="ECO:0000313" key="3">
    <source>
        <dbReference type="EMBL" id="NEZ67500.1"/>
    </source>
</evidence>
<name>A0A6M0SFZ9_9CYAN</name>
<evidence type="ECO:0000259" key="2">
    <source>
        <dbReference type="Pfam" id="PF13464"/>
    </source>
</evidence>
<dbReference type="InterPro" id="IPR025194">
    <property type="entry name" value="RodZ-like_C"/>
</dbReference>
<feature type="compositionally biased region" description="Low complexity" evidence="1">
    <location>
        <begin position="299"/>
        <end position="312"/>
    </location>
</feature>
<dbReference type="InterPro" id="IPR050400">
    <property type="entry name" value="Bact_Cytoskel_RodZ"/>
</dbReference>
<dbReference type="GO" id="GO:0003677">
    <property type="term" value="F:DNA binding"/>
    <property type="evidence" value="ECO:0007669"/>
    <property type="project" value="InterPro"/>
</dbReference>
<dbReference type="EMBL" id="QZCE01000002">
    <property type="protein sequence ID" value="NEZ67500.1"/>
    <property type="molecule type" value="Genomic_DNA"/>
</dbReference>
<dbReference type="RefSeq" id="WP_163670628.1">
    <property type="nucleotide sequence ID" value="NZ_QZCE01000002.1"/>
</dbReference>
<protein>
    <submittedName>
        <fullName evidence="3">DUF4115 domain-containing protein</fullName>
    </submittedName>
</protein>
<evidence type="ECO:0000313" key="4">
    <source>
        <dbReference type="Proteomes" id="UP000473574"/>
    </source>
</evidence>
<comment type="caution">
    <text evidence="3">The sequence shown here is derived from an EMBL/GenBank/DDBJ whole genome shotgun (WGS) entry which is preliminary data.</text>
</comment>
<dbReference type="AlphaFoldDB" id="A0A6M0SFZ9"/>
<dbReference type="PANTHER" id="PTHR34475">
    <property type="match status" value="1"/>
</dbReference>
<sequence>MTSYSTVQKQQLSQLGAYLQEKRQEQGKSLEDISLQTYIRAQLLKAVETGDTSDLPQPIFVQGFIRRYADALGLDGTNFSKQFPVHSIPNTPRPVPRPAAQVDMSYQNIDQKPPIPAAKEPSPEIGALPIKSEPTPVMGSVGVPEKATSAQATAEEIAPAQPVTSPPKDFTLDPGPLDPGPMDDSELASLGIKHNTLGDGIATQAQDSKPLQSSPFTPTPEETDPSLSKAAPPPSPSAPEELASVGAMPVEPAEPIASSLVNDTTSSGVNWLPLGIGAAVLVGAIALIGPRIIGGGSNQQPETAETTTTEPEIIAQTAPEIEAVPDSEPDPEPATSDAPVNLQVEITEAGPSWMSIVVDGELAFEGLMDPGTSETWEGQTSITMNVGNAGAALISANGSEPKPAGNPGGAEFLTFEVAAE</sequence>
<organism evidence="3 4">
    <name type="scientific">Adonisia turfae CCMR0082</name>
    <dbReference type="NCBI Taxonomy" id="2304604"/>
    <lineage>
        <taxon>Bacteria</taxon>
        <taxon>Bacillati</taxon>
        <taxon>Cyanobacteriota</taxon>
        <taxon>Adonisia</taxon>
        <taxon>Adonisia turfae</taxon>
    </lineage>
</organism>
<feature type="domain" description="Cytoskeleton protein RodZ-like C-terminal" evidence="2">
    <location>
        <begin position="349"/>
        <end position="409"/>
    </location>
</feature>
<gene>
    <name evidence="3" type="ORF">D0962_32875</name>
</gene>
<dbReference type="Gene3D" id="1.10.260.40">
    <property type="entry name" value="lambda repressor-like DNA-binding domains"/>
    <property type="match status" value="1"/>
</dbReference>
<feature type="region of interest" description="Disordered" evidence="1">
    <location>
        <begin position="113"/>
        <end position="187"/>
    </location>
</feature>
<evidence type="ECO:0000256" key="1">
    <source>
        <dbReference type="SAM" id="MobiDB-lite"/>
    </source>
</evidence>
<feature type="compositionally biased region" description="Polar residues" evidence="1">
    <location>
        <begin position="205"/>
        <end position="216"/>
    </location>
</feature>
<accession>A0A6M0SFZ9</accession>
<proteinExistence type="predicted"/>
<dbReference type="Proteomes" id="UP000473574">
    <property type="component" value="Unassembled WGS sequence"/>
</dbReference>
<dbReference type="Pfam" id="PF13413">
    <property type="entry name" value="HTH_25"/>
    <property type="match status" value="1"/>
</dbReference>